<dbReference type="Proteomes" id="UP001500888">
    <property type="component" value="Unassembled WGS sequence"/>
</dbReference>
<gene>
    <name evidence="1" type="ORF">GCM10022226_45710</name>
</gene>
<evidence type="ECO:0000313" key="1">
    <source>
        <dbReference type="EMBL" id="GAA3820163.1"/>
    </source>
</evidence>
<sequence>MTLFDTVAGRRLGAAWTVTTGTFDPYAMDDPMPALAFTADGSLLRVIGHDGTFQDLPADPARAVPAACERAGRRLTQEEWREHVGADLDYQEVCPA</sequence>
<evidence type="ECO:0000313" key="2">
    <source>
        <dbReference type="Proteomes" id="UP001500888"/>
    </source>
</evidence>
<proteinExistence type="predicted"/>
<reference evidence="2" key="1">
    <citation type="journal article" date="2019" name="Int. J. Syst. Evol. Microbiol.">
        <title>The Global Catalogue of Microorganisms (GCM) 10K type strain sequencing project: providing services to taxonomists for standard genome sequencing and annotation.</title>
        <authorList>
            <consortium name="The Broad Institute Genomics Platform"/>
            <consortium name="The Broad Institute Genome Sequencing Center for Infectious Disease"/>
            <person name="Wu L."/>
            <person name="Ma J."/>
        </authorList>
    </citation>
    <scope>NUCLEOTIDE SEQUENCE [LARGE SCALE GENOMIC DNA]</scope>
    <source>
        <strain evidence="2">JCM 16908</strain>
    </source>
</reference>
<dbReference type="EMBL" id="BAAAZR010000012">
    <property type="protein sequence ID" value="GAA3820163.1"/>
    <property type="molecule type" value="Genomic_DNA"/>
</dbReference>
<organism evidence="1 2">
    <name type="scientific">Sphaerisporangium flaviroseum</name>
    <dbReference type="NCBI Taxonomy" id="509199"/>
    <lineage>
        <taxon>Bacteria</taxon>
        <taxon>Bacillati</taxon>
        <taxon>Actinomycetota</taxon>
        <taxon>Actinomycetes</taxon>
        <taxon>Streptosporangiales</taxon>
        <taxon>Streptosporangiaceae</taxon>
        <taxon>Sphaerisporangium</taxon>
    </lineage>
</organism>
<protein>
    <submittedName>
        <fullName evidence="1">Uncharacterized protein</fullName>
    </submittedName>
</protein>
<name>A0ABP7IJZ6_9ACTN</name>
<dbReference type="RefSeq" id="WP_344943666.1">
    <property type="nucleotide sequence ID" value="NZ_BAAAZR010000012.1"/>
</dbReference>
<accession>A0ABP7IJZ6</accession>
<comment type="caution">
    <text evidence="1">The sequence shown here is derived from an EMBL/GenBank/DDBJ whole genome shotgun (WGS) entry which is preliminary data.</text>
</comment>
<keyword evidence="2" id="KW-1185">Reference proteome</keyword>